<name>A0AAW4L2E6_9BACT</name>
<dbReference type="AlphaFoldDB" id="A0AAW4L2E6"/>
<evidence type="ECO:0000313" key="1">
    <source>
        <dbReference type="EMBL" id="MBT0665161.1"/>
    </source>
</evidence>
<comment type="caution">
    <text evidence="1">The sequence shown here is derived from an EMBL/GenBank/DDBJ whole genome shotgun (WGS) entry which is preliminary data.</text>
</comment>
<accession>A0AAW4L2E6</accession>
<evidence type="ECO:0000313" key="2">
    <source>
        <dbReference type="Proteomes" id="UP000811899"/>
    </source>
</evidence>
<dbReference type="Proteomes" id="UP000811899">
    <property type="component" value="Unassembled WGS sequence"/>
</dbReference>
<protein>
    <submittedName>
        <fullName evidence="1">Uncharacterized protein</fullName>
    </submittedName>
</protein>
<keyword evidence="2" id="KW-1185">Reference proteome</keyword>
<reference evidence="1 2" key="1">
    <citation type="submission" date="2021-05" db="EMBL/GenBank/DDBJ databases">
        <title>The draft genome of Geobacter pelophilus DSM 12255.</title>
        <authorList>
            <person name="Xu Z."/>
            <person name="Masuda Y."/>
            <person name="Itoh H."/>
            <person name="Senoo K."/>
        </authorList>
    </citation>
    <scope>NUCLEOTIDE SEQUENCE [LARGE SCALE GENOMIC DNA]</scope>
    <source>
        <strain evidence="1 2">DSM 12255</strain>
    </source>
</reference>
<proteinExistence type="predicted"/>
<sequence>MLKDGVDIGHFIGKNRQKAINNSLSGMLLFVDYDYWKQLFVSASAMCG</sequence>
<gene>
    <name evidence="1" type="ORF">KI809_12715</name>
</gene>
<organism evidence="1 2">
    <name type="scientific">Geoanaerobacter pelophilus</name>
    <dbReference type="NCBI Taxonomy" id="60036"/>
    <lineage>
        <taxon>Bacteria</taxon>
        <taxon>Pseudomonadati</taxon>
        <taxon>Thermodesulfobacteriota</taxon>
        <taxon>Desulfuromonadia</taxon>
        <taxon>Geobacterales</taxon>
        <taxon>Geobacteraceae</taxon>
        <taxon>Geoanaerobacter</taxon>
    </lineage>
</organism>
<dbReference type="EMBL" id="JAHCVJ010000005">
    <property type="protein sequence ID" value="MBT0665161.1"/>
    <property type="molecule type" value="Genomic_DNA"/>
</dbReference>